<dbReference type="Proteomes" id="UP000275408">
    <property type="component" value="Unassembled WGS sequence"/>
</dbReference>
<keyword evidence="2" id="KW-1185">Reference proteome</keyword>
<evidence type="ECO:0000313" key="1">
    <source>
        <dbReference type="EMBL" id="RMX43486.1"/>
    </source>
</evidence>
<accession>A0A3M6TQ47</accession>
<proteinExistence type="predicted"/>
<dbReference type="AlphaFoldDB" id="A0A3M6TQ47"/>
<gene>
    <name evidence="1" type="ORF">pdam_00001952</name>
</gene>
<comment type="caution">
    <text evidence="1">The sequence shown here is derived from an EMBL/GenBank/DDBJ whole genome shotgun (WGS) entry which is preliminary data.</text>
</comment>
<organism evidence="1 2">
    <name type="scientific">Pocillopora damicornis</name>
    <name type="common">Cauliflower coral</name>
    <name type="synonym">Millepora damicornis</name>
    <dbReference type="NCBI Taxonomy" id="46731"/>
    <lineage>
        <taxon>Eukaryota</taxon>
        <taxon>Metazoa</taxon>
        <taxon>Cnidaria</taxon>
        <taxon>Anthozoa</taxon>
        <taxon>Hexacorallia</taxon>
        <taxon>Scleractinia</taxon>
        <taxon>Astrocoeniina</taxon>
        <taxon>Pocilloporidae</taxon>
        <taxon>Pocillopora</taxon>
    </lineage>
</organism>
<reference evidence="1 2" key="1">
    <citation type="journal article" date="2018" name="Sci. Rep.">
        <title>Comparative analysis of the Pocillopora damicornis genome highlights role of immune system in coral evolution.</title>
        <authorList>
            <person name="Cunning R."/>
            <person name="Bay R.A."/>
            <person name="Gillette P."/>
            <person name="Baker A.C."/>
            <person name="Traylor-Knowles N."/>
        </authorList>
    </citation>
    <scope>NUCLEOTIDE SEQUENCE [LARGE SCALE GENOMIC DNA]</scope>
    <source>
        <strain evidence="1">RSMAS</strain>
        <tissue evidence="1">Whole animal</tissue>
    </source>
</reference>
<protein>
    <submittedName>
        <fullName evidence="1">Uncharacterized protein</fullName>
    </submittedName>
</protein>
<name>A0A3M6TQ47_POCDA</name>
<dbReference type="EMBL" id="RCHS01003197">
    <property type="protein sequence ID" value="RMX43486.1"/>
    <property type="molecule type" value="Genomic_DNA"/>
</dbReference>
<evidence type="ECO:0000313" key="2">
    <source>
        <dbReference type="Proteomes" id="UP000275408"/>
    </source>
</evidence>
<sequence length="259" mass="30759">MNHSYFAGLLENYRKRMKMDPSVLSIRKALYDSYKNESFKLRERQRQEMAKQRRDQMETDRIFQNRLKEIKEKEKEIGKRYAHLRKLPTENEVLRYTEPHKEKENSTRQKLLILPPLNGLEINSENGKDLYLSENQLIRDARRVNKPRHSVETKLCHQYSNKCRVFPQKQKSNGPLSPQTNSRYTENLLNYYKSPKGLQSFEKSFSSTQVANKKTNICTLTLEEQSSYTGNKGDFHIYSPDYDILVIEHEEDRSSHAEF</sequence>